<gene>
    <name evidence="1" type="ORF">WDJ50_07775</name>
</gene>
<proteinExistence type="predicted"/>
<dbReference type="EMBL" id="CP149782">
    <property type="protein sequence ID" value="WYF43331.1"/>
    <property type="molecule type" value="Genomic_DNA"/>
</dbReference>
<sequence>MTIEGEKVFFRGFSLISMNVCEAGELLIDAEPQLAGTEAPRLVIGLNDESLGRRTIRQREIFRIPLKSGGKVTLGYFNDYYQSEARVASYEKFKRI</sequence>
<protein>
    <submittedName>
        <fullName evidence="1">Uncharacterized protein</fullName>
    </submittedName>
</protein>
<evidence type="ECO:0000313" key="1">
    <source>
        <dbReference type="EMBL" id="WYF43331.1"/>
    </source>
</evidence>
<organism evidence="1">
    <name type="scientific">Deinococcus sp. VB142</name>
    <dbReference type="NCBI Taxonomy" id="3112952"/>
    <lineage>
        <taxon>Bacteria</taxon>
        <taxon>Thermotogati</taxon>
        <taxon>Deinococcota</taxon>
        <taxon>Deinococci</taxon>
        <taxon>Deinococcales</taxon>
        <taxon>Deinococcaceae</taxon>
        <taxon>Deinococcus</taxon>
    </lineage>
</organism>
<reference evidence="1" key="1">
    <citation type="submission" date="2024-03" db="EMBL/GenBank/DDBJ databases">
        <title>Deinococcus weizhi sp. nov., isolated from human skin.</title>
        <authorList>
            <person name="Wei Z."/>
            <person name="Tian F."/>
            <person name="Yang C."/>
            <person name="Xin L.T."/>
            <person name="Wen Z.J."/>
            <person name="Lan K.C."/>
            <person name="Yu L."/>
            <person name="Zhe W."/>
            <person name="Dan F.D."/>
            <person name="Jun W."/>
            <person name="Rui Z."/>
            <person name="Yong X.J."/>
            <person name="Ting Y."/>
            <person name="Wei X."/>
            <person name="Xu Z.G."/>
            <person name="Xin Z."/>
            <person name="Dong F.G."/>
            <person name="Ni X.M."/>
            <person name="Zheng M.G."/>
            <person name="Chun Y."/>
            <person name="Qian W.X."/>
        </authorList>
    </citation>
    <scope>NUCLEOTIDE SEQUENCE</scope>
    <source>
        <strain evidence="1">VB142</strain>
    </source>
</reference>
<name>A0AAU6PZB1_9DEIO</name>
<accession>A0AAU6PZB1</accession>
<dbReference type="RefSeq" id="WP_339093913.1">
    <property type="nucleotide sequence ID" value="NZ_CP149782.1"/>
</dbReference>
<dbReference type="AlphaFoldDB" id="A0AAU6PZB1"/>